<keyword evidence="4 6" id="KW-1133">Transmembrane helix</keyword>
<dbReference type="InterPro" id="IPR050250">
    <property type="entry name" value="Macrolide_Exporter_MacB"/>
</dbReference>
<gene>
    <name evidence="9" type="ORF">JI741_25765</name>
</gene>
<dbReference type="RefSeq" id="WP_202014443.1">
    <property type="nucleotide sequence ID" value="NZ_JAERRB010000012.1"/>
</dbReference>
<feature type="domain" description="MacB-like periplasmic core" evidence="8">
    <location>
        <begin position="21"/>
        <end position="245"/>
    </location>
</feature>
<feature type="domain" description="ABC3 transporter permease C-terminal" evidence="7">
    <location>
        <begin position="673"/>
        <end position="785"/>
    </location>
</feature>
<dbReference type="EMBL" id="JAERRB010000012">
    <property type="protein sequence ID" value="MBL0744666.1"/>
    <property type="molecule type" value="Genomic_DNA"/>
</dbReference>
<keyword evidence="5 6" id="KW-0472">Membrane</keyword>
<organism evidence="9 10">
    <name type="scientific">Chryseolinea lacunae</name>
    <dbReference type="NCBI Taxonomy" id="2801331"/>
    <lineage>
        <taxon>Bacteria</taxon>
        <taxon>Pseudomonadati</taxon>
        <taxon>Bacteroidota</taxon>
        <taxon>Cytophagia</taxon>
        <taxon>Cytophagales</taxon>
        <taxon>Fulvivirgaceae</taxon>
        <taxon>Chryseolinea</taxon>
    </lineage>
</organism>
<evidence type="ECO:0000256" key="1">
    <source>
        <dbReference type="ARBA" id="ARBA00004651"/>
    </source>
</evidence>
<evidence type="ECO:0000256" key="6">
    <source>
        <dbReference type="SAM" id="Phobius"/>
    </source>
</evidence>
<evidence type="ECO:0000313" key="10">
    <source>
        <dbReference type="Proteomes" id="UP000613030"/>
    </source>
</evidence>
<keyword evidence="3 6" id="KW-0812">Transmembrane</keyword>
<proteinExistence type="predicted"/>
<dbReference type="Proteomes" id="UP000613030">
    <property type="component" value="Unassembled WGS sequence"/>
</dbReference>
<dbReference type="Pfam" id="PF12704">
    <property type="entry name" value="MacB_PCD"/>
    <property type="match status" value="2"/>
</dbReference>
<evidence type="ECO:0000256" key="2">
    <source>
        <dbReference type="ARBA" id="ARBA00022475"/>
    </source>
</evidence>
<feature type="domain" description="ABC3 transporter permease C-terminal" evidence="7">
    <location>
        <begin position="291"/>
        <end position="405"/>
    </location>
</feature>
<evidence type="ECO:0000259" key="7">
    <source>
        <dbReference type="Pfam" id="PF02687"/>
    </source>
</evidence>
<dbReference type="InterPro" id="IPR003838">
    <property type="entry name" value="ABC3_permease_C"/>
</dbReference>
<dbReference type="Pfam" id="PF02687">
    <property type="entry name" value="FtsX"/>
    <property type="match status" value="2"/>
</dbReference>
<feature type="transmembrane region" description="Helical" evidence="6">
    <location>
        <begin position="285"/>
        <end position="310"/>
    </location>
</feature>
<dbReference type="PROSITE" id="PS51257">
    <property type="entry name" value="PROKAR_LIPOPROTEIN"/>
    <property type="match status" value="1"/>
</dbReference>
<reference evidence="9 10" key="1">
    <citation type="submission" date="2021-01" db="EMBL/GenBank/DDBJ databases">
        <title>Chryseolinea sp. Jin1 Genome sequencing and assembly.</title>
        <authorList>
            <person name="Kim I."/>
        </authorList>
    </citation>
    <scope>NUCLEOTIDE SEQUENCE [LARGE SCALE GENOMIC DNA]</scope>
    <source>
        <strain evidence="9 10">Jin1</strain>
    </source>
</reference>
<comment type="subcellular location">
    <subcellularLocation>
        <location evidence="1">Cell membrane</location>
        <topology evidence="1">Multi-pass membrane protein</topology>
    </subcellularLocation>
</comment>
<dbReference type="PANTHER" id="PTHR30572">
    <property type="entry name" value="MEMBRANE COMPONENT OF TRANSPORTER-RELATED"/>
    <property type="match status" value="1"/>
</dbReference>
<feature type="transmembrane region" description="Helical" evidence="6">
    <location>
        <begin position="331"/>
        <end position="359"/>
    </location>
</feature>
<feature type="transmembrane region" description="Helical" evidence="6">
    <location>
        <begin position="20"/>
        <end position="41"/>
    </location>
</feature>
<evidence type="ECO:0000259" key="8">
    <source>
        <dbReference type="Pfam" id="PF12704"/>
    </source>
</evidence>
<keyword evidence="2" id="KW-1003">Cell membrane</keyword>
<evidence type="ECO:0000313" key="9">
    <source>
        <dbReference type="EMBL" id="MBL0744666.1"/>
    </source>
</evidence>
<evidence type="ECO:0000256" key="5">
    <source>
        <dbReference type="ARBA" id="ARBA00023136"/>
    </source>
</evidence>
<evidence type="ECO:0000256" key="4">
    <source>
        <dbReference type="ARBA" id="ARBA00022989"/>
    </source>
</evidence>
<dbReference type="InterPro" id="IPR025857">
    <property type="entry name" value="MacB_PCD"/>
</dbReference>
<protein>
    <submittedName>
        <fullName evidence="9">ABC transporter permease</fullName>
    </submittedName>
</protein>
<evidence type="ECO:0000256" key="3">
    <source>
        <dbReference type="ARBA" id="ARBA00022692"/>
    </source>
</evidence>
<feature type="transmembrane region" description="Helical" evidence="6">
    <location>
        <begin position="422"/>
        <end position="445"/>
    </location>
</feature>
<feature type="domain" description="MacB-like periplasmic core" evidence="8">
    <location>
        <begin position="484"/>
        <end position="632"/>
    </location>
</feature>
<accession>A0ABS1L294</accession>
<feature type="transmembrane region" description="Helical" evidence="6">
    <location>
        <begin position="379"/>
        <end position="401"/>
    </location>
</feature>
<comment type="caution">
    <text evidence="9">The sequence shown here is derived from an EMBL/GenBank/DDBJ whole genome shotgun (WGS) entry which is preliminary data.</text>
</comment>
<keyword evidence="10" id="KW-1185">Reference proteome</keyword>
<feature type="transmembrane region" description="Helical" evidence="6">
    <location>
        <begin position="755"/>
        <end position="773"/>
    </location>
</feature>
<feature type="transmembrane region" description="Helical" evidence="6">
    <location>
        <begin position="672"/>
        <end position="693"/>
    </location>
</feature>
<name>A0ABS1L294_9BACT</name>
<dbReference type="PANTHER" id="PTHR30572:SF18">
    <property type="entry name" value="ABC-TYPE MACROLIDE FAMILY EXPORT SYSTEM PERMEASE COMPONENT 2"/>
    <property type="match status" value="1"/>
</dbReference>
<feature type="transmembrane region" description="Helical" evidence="6">
    <location>
        <begin position="713"/>
        <end position="735"/>
    </location>
</feature>
<sequence>MFRHTILITYRNFLRYKSSFFINLVGLSSGLACTLLIYLWVADELSADRFHQKADRLYQVLRNVQRPDGIRTGESTPARLGESLLAEMPEVEYAVSVNSSGEYSGEGIIVYEDKHLKAKGIFASEDYFNVFSYDLIQGNKDRVLADKNGVLISETLAKKVFNTTDNIVGKTFVWNHRVRFEGPLYVSGIFKDVPANSTCQFDIVFNFKKLLEGDRNAEQWNAGPAETYLVLKDGTSIVEFNKKISRHLFSKVPDNKATLFVSRYSDKYLHGRFESGVQSGGRIEYVWLFSMIAVFILAIACINFMNLSTAQASRKMKEVGIKKTMGVNRKVLIFQFLGESILMAFLSLAIATLLVFVLLPQFNELTNKQLHFTPGIKPFLVIGGMVLFTGIVSGGYPAFYLSGFEPARVLKGKLATTFGDVWIRKGLVVTQFVLSIVFMVAFLIVNRQIEFTQTKSLGYEKENVLMFSRQGRISWDAHETFMSALRDIPGVVNASCMFGSILEKDLSLHGGFSWEGQPPGAKEILFPSPTVSHDFIETLNIRIKEGRTFSDAYGEESKIVVNEAAVKMMGFPDPIGRMIRDGQHEKQIVGVVKDFQYGSLHHQISPVFFRYSSRGSDVMVKVQPGSEANTIERLGEVYEKFHPGYPFEFTFLDADYQRLYDSEKRVAVLSKYFAVIAIIISCLGLFGLAAFTAQKRQKEIGIRKILGATQAGIVSLLSADFTKMILIAIAIALPVSYFTALKWLERFAYRIALEWWFFAGAGVAALVIAWITIGMQTIRAAHTNPADYIRTE</sequence>